<keyword evidence="9" id="KW-0413">Isomerase</keyword>
<dbReference type="PROSITE" id="PS51194">
    <property type="entry name" value="HELICASE_CTER"/>
    <property type="match status" value="1"/>
</dbReference>
<dbReference type="EMBL" id="LKCN02000003">
    <property type="protein sequence ID" value="RCI15173.1"/>
    <property type="molecule type" value="Genomic_DNA"/>
</dbReference>
<evidence type="ECO:0000256" key="9">
    <source>
        <dbReference type="ARBA" id="ARBA00023235"/>
    </source>
</evidence>
<dbReference type="InterPro" id="IPR002110">
    <property type="entry name" value="Ankyrin_rpt"/>
</dbReference>
<dbReference type="Gene3D" id="3.40.50.1820">
    <property type="entry name" value="alpha/beta hydrolase"/>
    <property type="match status" value="1"/>
</dbReference>
<evidence type="ECO:0000256" key="4">
    <source>
        <dbReference type="ARBA" id="ARBA00022741"/>
    </source>
</evidence>
<feature type="repeat" description="ANK" evidence="13">
    <location>
        <begin position="1225"/>
        <end position="1257"/>
    </location>
</feature>
<dbReference type="SMART" id="SM00956">
    <property type="entry name" value="RQC"/>
    <property type="match status" value="1"/>
</dbReference>
<dbReference type="FunFam" id="3.40.50.300:FF:000537">
    <property type="entry name" value="Bloom syndrome RecQ-like helicase"/>
    <property type="match status" value="1"/>
</dbReference>
<dbReference type="Gene3D" id="1.10.10.10">
    <property type="entry name" value="Winged helix-like DNA-binding domain superfamily/Winged helix DNA-binding domain"/>
    <property type="match status" value="1"/>
</dbReference>
<dbReference type="SUPFAM" id="SSF52540">
    <property type="entry name" value="P-loop containing nucleoside triphosphate hydrolases"/>
    <property type="match status" value="2"/>
</dbReference>
<evidence type="ECO:0000256" key="14">
    <source>
        <dbReference type="SAM" id="Coils"/>
    </source>
</evidence>
<dbReference type="STRING" id="1330021.A0A367LL64"/>
<evidence type="ECO:0000256" key="13">
    <source>
        <dbReference type="PROSITE-ProRule" id="PRU00023"/>
    </source>
</evidence>
<feature type="region of interest" description="Disordered" evidence="15">
    <location>
        <begin position="2697"/>
        <end position="2727"/>
    </location>
</feature>
<dbReference type="PANTHER" id="PTHR13710:SF153">
    <property type="entry name" value="RECQ-LIKE DNA HELICASE BLM"/>
    <property type="match status" value="1"/>
</dbReference>
<dbReference type="Pfam" id="PF09382">
    <property type="entry name" value="RQC"/>
    <property type="match status" value="1"/>
</dbReference>
<evidence type="ECO:0000313" key="18">
    <source>
        <dbReference type="EMBL" id="RCI15173.1"/>
    </source>
</evidence>
<evidence type="ECO:0000256" key="15">
    <source>
        <dbReference type="SAM" id="MobiDB-lite"/>
    </source>
</evidence>
<feature type="region of interest" description="Disordered" evidence="15">
    <location>
        <begin position="2846"/>
        <end position="2900"/>
    </location>
</feature>
<comment type="similarity">
    <text evidence="2">Belongs to the helicase family. RecQ subfamily.</text>
</comment>
<dbReference type="InterPro" id="IPR056884">
    <property type="entry name" value="NPHP3-like_N"/>
</dbReference>
<feature type="compositionally biased region" description="Gly residues" evidence="15">
    <location>
        <begin position="2880"/>
        <end position="2900"/>
    </location>
</feature>
<dbReference type="InterPro" id="IPR002464">
    <property type="entry name" value="DNA/RNA_helicase_DEAH_CS"/>
</dbReference>
<dbReference type="SMART" id="SM00487">
    <property type="entry name" value="DEXDc"/>
    <property type="match status" value="1"/>
</dbReference>
<feature type="region of interest" description="Disordered" evidence="15">
    <location>
        <begin position="1306"/>
        <end position="1432"/>
    </location>
</feature>
<feature type="compositionally biased region" description="Low complexity" evidence="15">
    <location>
        <begin position="2847"/>
        <end position="2864"/>
    </location>
</feature>
<dbReference type="GO" id="GO:0000724">
    <property type="term" value="P:double-strand break repair via homologous recombination"/>
    <property type="evidence" value="ECO:0007669"/>
    <property type="project" value="TreeGrafter"/>
</dbReference>
<evidence type="ECO:0000256" key="6">
    <source>
        <dbReference type="ARBA" id="ARBA00022806"/>
    </source>
</evidence>
<feature type="region of interest" description="Disordered" evidence="15">
    <location>
        <begin position="2027"/>
        <end position="2070"/>
    </location>
</feature>
<dbReference type="NCBIfam" id="TIGR00614">
    <property type="entry name" value="recQ_fam"/>
    <property type="match status" value="1"/>
</dbReference>
<evidence type="ECO:0000259" key="16">
    <source>
        <dbReference type="PROSITE" id="PS51192"/>
    </source>
</evidence>
<dbReference type="PROSITE" id="PS51192">
    <property type="entry name" value="HELICASE_ATP_BIND_1"/>
    <property type="match status" value="1"/>
</dbReference>
<dbReference type="InterPro" id="IPR032284">
    <property type="entry name" value="RecQ_Zn-bd"/>
</dbReference>
<dbReference type="CDD" id="cd18794">
    <property type="entry name" value="SF2_C_RecQ"/>
    <property type="match status" value="1"/>
</dbReference>
<feature type="compositionally biased region" description="Polar residues" evidence="15">
    <location>
        <begin position="1655"/>
        <end position="1672"/>
    </location>
</feature>
<gene>
    <name evidence="18" type="ORF">L249_6880</name>
</gene>
<dbReference type="Pfam" id="PF24883">
    <property type="entry name" value="NPHP3_N"/>
    <property type="match status" value="1"/>
</dbReference>
<dbReference type="PANTHER" id="PTHR13710">
    <property type="entry name" value="DNA HELICASE RECQ FAMILY MEMBER"/>
    <property type="match status" value="1"/>
</dbReference>
<dbReference type="SUPFAM" id="SSF46785">
    <property type="entry name" value="Winged helix' DNA-binding domain"/>
    <property type="match status" value="1"/>
</dbReference>
<dbReference type="GO" id="GO:0005634">
    <property type="term" value="C:nucleus"/>
    <property type="evidence" value="ECO:0007669"/>
    <property type="project" value="UniProtKB-SubCell"/>
</dbReference>
<feature type="repeat" description="ANK" evidence="13">
    <location>
        <begin position="916"/>
        <end position="949"/>
    </location>
</feature>
<feature type="repeat" description="ANK" evidence="13">
    <location>
        <begin position="983"/>
        <end position="1016"/>
    </location>
</feature>
<dbReference type="InterPro" id="IPR001650">
    <property type="entry name" value="Helicase_C-like"/>
</dbReference>
<keyword evidence="13" id="KW-0040">ANK repeat</keyword>
<feature type="compositionally biased region" description="Low complexity" evidence="15">
    <location>
        <begin position="1532"/>
        <end position="1543"/>
    </location>
</feature>
<accession>A0A367LL64</accession>
<feature type="region of interest" description="Disordered" evidence="15">
    <location>
        <begin position="1514"/>
        <end position="1718"/>
    </location>
</feature>
<evidence type="ECO:0000256" key="1">
    <source>
        <dbReference type="ARBA" id="ARBA00004123"/>
    </source>
</evidence>
<dbReference type="InterPro" id="IPR027417">
    <property type="entry name" value="P-loop_NTPase"/>
</dbReference>
<comment type="caution">
    <text evidence="18">The sequence shown here is derived from an EMBL/GenBank/DDBJ whole genome shotgun (WGS) entry which is preliminary data.</text>
</comment>
<keyword evidence="8" id="KW-0238">DNA-binding</keyword>
<proteinExistence type="inferred from homology"/>
<dbReference type="PROSITE" id="PS00690">
    <property type="entry name" value="DEAH_ATP_HELICASE"/>
    <property type="match status" value="1"/>
</dbReference>
<dbReference type="CDD" id="cd17920">
    <property type="entry name" value="DEXHc_RecQ"/>
    <property type="match status" value="1"/>
</dbReference>
<dbReference type="GO" id="GO:0005694">
    <property type="term" value="C:chromosome"/>
    <property type="evidence" value="ECO:0007669"/>
    <property type="project" value="TreeGrafter"/>
</dbReference>
<dbReference type="OrthoDB" id="10261556at2759"/>
<dbReference type="FunFam" id="3.40.50.300:FF:001975">
    <property type="entry name" value="ATP-dependent DNA helicase"/>
    <property type="match status" value="1"/>
</dbReference>
<keyword evidence="6" id="KW-0347">Helicase</keyword>
<dbReference type="Pfam" id="PF00270">
    <property type="entry name" value="DEAD"/>
    <property type="match status" value="1"/>
</dbReference>
<feature type="compositionally biased region" description="Low complexity" evidence="15">
    <location>
        <begin position="1309"/>
        <end position="1340"/>
    </location>
</feature>
<reference evidence="18 19" key="1">
    <citation type="journal article" date="2015" name="BMC Genomics">
        <title>Insights from the genome of Ophiocordyceps polyrhachis-furcata to pathogenicity and host specificity in insect fungi.</title>
        <authorList>
            <person name="Wichadakul D."/>
            <person name="Kobmoo N."/>
            <person name="Ingsriswang S."/>
            <person name="Tangphatsornruang S."/>
            <person name="Chantasingh D."/>
            <person name="Luangsa-ard J.J."/>
            <person name="Eurwilaichitr L."/>
        </authorList>
    </citation>
    <scope>NUCLEOTIDE SEQUENCE [LARGE SCALE GENOMIC DNA]</scope>
    <source>
        <strain evidence="18 19">BCC 54312</strain>
    </source>
</reference>
<dbReference type="InterPro" id="IPR029058">
    <property type="entry name" value="AB_hydrolase_fold"/>
</dbReference>
<comment type="catalytic activity">
    <reaction evidence="11">
        <text>Couples ATP hydrolysis with the unwinding of duplex DNA by translocating in the 3'-5' direction.</text>
        <dbReference type="EC" id="5.6.2.4"/>
    </reaction>
</comment>
<organism evidence="18 19">
    <name type="scientific">Ophiocordyceps polyrhachis-furcata BCC 54312</name>
    <dbReference type="NCBI Taxonomy" id="1330021"/>
    <lineage>
        <taxon>Eukaryota</taxon>
        <taxon>Fungi</taxon>
        <taxon>Dikarya</taxon>
        <taxon>Ascomycota</taxon>
        <taxon>Pezizomycotina</taxon>
        <taxon>Sordariomycetes</taxon>
        <taxon>Hypocreomycetidae</taxon>
        <taxon>Hypocreales</taxon>
        <taxon>Ophiocordycipitaceae</taxon>
        <taxon>Ophiocordyceps</taxon>
    </lineage>
</organism>
<feature type="repeat" description="ANK" evidence="13">
    <location>
        <begin position="1092"/>
        <end position="1124"/>
    </location>
</feature>
<dbReference type="Pfam" id="PF00271">
    <property type="entry name" value="Helicase_C"/>
    <property type="match status" value="1"/>
</dbReference>
<dbReference type="GO" id="GO:0003677">
    <property type="term" value="F:DNA binding"/>
    <property type="evidence" value="ECO:0007669"/>
    <property type="project" value="UniProtKB-KW"/>
</dbReference>
<keyword evidence="3" id="KW-0677">Repeat</keyword>
<dbReference type="InterPro" id="IPR011545">
    <property type="entry name" value="DEAD/DEAH_box_helicase_dom"/>
</dbReference>
<protein>
    <recommendedName>
        <fullName evidence="12">DNA 3'-5' helicase</fullName>
        <ecNumber evidence="12">5.6.2.4</ecNumber>
    </recommendedName>
</protein>
<dbReference type="Pfam" id="PF00023">
    <property type="entry name" value="Ank"/>
    <property type="match status" value="1"/>
</dbReference>
<feature type="region of interest" description="Disordered" evidence="15">
    <location>
        <begin position="2614"/>
        <end position="2674"/>
    </location>
</feature>
<evidence type="ECO:0000256" key="5">
    <source>
        <dbReference type="ARBA" id="ARBA00022801"/>
    </source>
</evidence>
<dbReference type="PRINTS" id="PR01415">
    <property type="entry name" value="ANKYRIN"/>
</dbReference>
<feature type="compositionally biased region" description="Basic and acidic residues" evidence="15">
    <location>
        <begin position="1627"/>
        <end position="1636"/>
    </location>
</feature>
<dbReference type="GO" id="GO:0005524">
    <property type="term" value="F:ATP binding"/>
    <property type="evidence" value="ECO:0007669"/>
    <property type="project" value="UniProtKB-KW"/>
</dbReference>
<name>A0A367LL64_9HYPO</name>
<dbReference type="EC" id="5.6.2.4" evidence="12"/>
<evidence type="ECO:0000256" key="3">
    <source>
        <dbReference type="ARBA" id="ARBA00022737"/>
    </source>
</evidence>
<keyword evidence="4" id="KW-0547">Nucleotide-binding</keyword>
<dbReference type="Proteomes" id="UP000253664">
    <property type="component" value="Unassembled WGS sequence"/>
</dbReference>
<dbReference type="InterPro" id="IPR036390">
    <property type="entry name" value="WH_DNA-bd_sf"/>
</dbReference>
<dbReference type="SMART" id="SM00490">
    <property type="entry name" value="HELICc"/>
    <property type="match status" value="1"/>
</dbReference>
<dbReference type="InterPro" id="IPR018982">
    <property type="entry name" value="RQC_domain"/>
</dbReference>
<evidence type="ECO:0000256" key="8">
    <source>
        <dbReference type="ARBA" id="ARBA00023125"/>
    </source>
</evidence>
<evidence type="ECO:0000256" key="2">
    <source>
        <dbReference type="ARBA" id="ARBA00005446"/>
    </source>
</evidence>
<dbReference type="Pfam" id="PF12796">
    <property type="entry name" value="Ank_2"/>
    <property type="match status" value="3"/>
</dbReference>
<dbReference type="GO" id="GO:0016787">
    <property type="term" value="F:hydrolase activity"/>
    <property type="evidence" value="ECO:0007669"/>
    <property type="project" value="UniProtKB-KW"/>
</dbReference>
<feature type="repeat" description="ANK" evidence="13">
    <location>
        <begin position="1189"/>
        <end position="1221"/>
    </location>
</feature>
<evidence type="ECO:0000256" key="12">
    <source>
        <dbReference type="ARBA" id="ARBA00034808"/>
    </source>
</evidence>
<dbReference type="GO" id="GO:0043138">
    <property type="term" value="F:3'-5' DNA helicase activity"/>
    <property type="evidence" value="ECO:0007669"/>
    <property type="project" value="UniProtKB-EC"/>
</dbReference>
<evidence type="ECO:0000256" key="11">
    <source>
        <dbReference type="ARBA" id="ARBA00034617"/>
    </source>
</evidence>
<evidence type="ECO:0000313" key="19">
    <source>
        <dbReference type="Proteomes" id="UP000253664"/>
    </source>
</evidence>
<sequence>MALSDAFKLSLVAAITILIYHWLSSRGKRPGQATSTEKHLTCRIRGVPVDWDTSQLQGFLEEHVSVAPPVVKSLALEIDGRSRTGTATCPGKYPQRIRQAKLSIHLSLDQDFLGITTLYAPPLDDHRIDVIAVSGLGGHAFGSFKARNDDYMWLRDSLPGELINQDSELPMARIMVYGHESRLAKSISMQDLEDMSVSFRESLLPLITDTTTPRPIILMGHSLGGLIVKQALASITASSSYERLAQAIHGIVFFGVPHDGMDINGLRKMVGNQANRFLVESLSDKNSSVLTSLRRDFNKLLDTLPDVQIFSFFETEMSNTLKQSGKWTMDGDKVFLVNKTSAIHCRASEYDSLHICPIHSSHVELVKFGRHDNEYSKSLAFPQMIERYNDIDDASSGTCKWLLEHDHYRNWKHTDRQLLWIKGKPGSGKSTLVRYVLDHIQSDPIARNRSLFISFFFHGRGTALQKTPLGFYRSIVHQLLCQMPTALPDLIASFQQRQKTVGEPGSEWEWPAKELQEFFRKNLSAVLKHRAIWLFVDALDESGKENAVNLFQFFKSLLQGISSTGGLFHICFSCRHYPILPGDHGVEVCLEDQNADDISTYVQAQLSKSRLLAESTVPAMITERASGIFLWARLVTQSALTLESDGHSITKIERSIESTPVELDEVYQDLVRSMMDDRKYCLKLFQWICFAIRPLSLDEMRWALAIDVDGLHHALERYRSMDEHISTNEQMEKRLKSLSRGLAEVVESPTGHIIRLIHQSTQDYFVHKGLLSLQVGNNNNSYNAAGNSHHRLARSCLRYLAMEEICRLEDETLPDRAILTEQFPLLRYSTVYWPIHVQASEVENVPQEDILTYLSWPSEKLVQLWLRIYRVFDKDVLPEGYQTLHLLADYGLAGPLKAVLENHDAINIHIDARDSLDQTPLLWAVNTFERDAVVELLLENGADINARNSEGETALSLAAYHGHTSIAKLLLKKGAAASTKQNNGNTALMEAVKRGHLDLVRLLLATEGVDPDSRNDRGDSPLLYAAAYCQRSPFVPEYAVHSFLYNELDLRQRSSQGTGMLWNSTHQKQDLHICIAELLLEKAVDVNAKNRIHDTPLLNAIRNGNEAMVEFLIQHDADVRSQKHRGLPLEEALTYGSEAMVKRLFEKGADLNMDKTDIAGLFRAAVTRENENFVKLLLDNGFDVNATCYGHTPLFSATASGAVAIIKLLLAAGADVNSRGASYVKHRTPLLQAAKMGDEITVKLLLDHGAIFDPGDDDTQAALSRLAANGRDNMIHSAAGFMTRNNLAEHLTWLMSNVSSTKPAVQTFPASGAHAPSQPPQSQTSTASAPRSRAANSTNRGNICDSDPRGDGLTASRENTAGARSMGRLTSTTKSKKPLLVSQQLPTPCATGDERATQQQRAGLAAQDAGRASTARSRLPASDKKPFRPISSPMTKLDFTDFDDDDLEVMDLTEDANASVGSLEFGDDVKLWDDKTAHWSSPAPSRSAKKRKKCVDGMSNGLADLEDEFPDVYQILGTNPPASTPRLKSAPGHHASAVGSSRSRAGEGTARDVSGKRAKRDAVAALSQVAEEEVSSPSRRVTERRDQLAKSQASGKHPGPPASQEFRKRRRVSLEPSTFSLSSGDEAASRQIEKDGKKKKNDCVPDSEDEFLTPPSCSANPEFANTVSSGKSTRPRSARQMCGDKGSAEASTHGGGIANLGSGVVNSTHSSPPSSQAPKLLTLLSANPQALSHRLASLESQIQQNGRAFSRAVNERWSKEKRNAVKAEKERLLKQQSAVAGLIDSMDSYRAICERRESLANEVAESYANGLDTDEDEIQLDELTDQVQEMEQQLVPLLSDAGLDKTSFSELMTDTRTGSAAAVVLGTQPSHGGTMNAPADSDQPSLIVASETQVVQQTQFPGTSRCRPRNEATAATSRDDTTPLDEEDFWDDVVSKELNQFKASQASKDKAVARQTTSLEEHEDLFSDMEDNGLAPFPTPRRPPAQPKSTCTAPPRGRAHAGGGGDNFSDFSDDADMLAFAQDYETRQSGKGATPGRSRQVLSPASGNKLVPANNTLSKRPPASSSAGLSIPPELMRHPWSPEVQKILKDRFRMRGFRHNQLEAINATLGGEDAFVLMPTGGGKSLCYQLPAVVKTGKTRGVTIVISPLLSLMQDQVEHMKALGIQAVAFNGECSTEYKRQVMSAFDERSPEHFVEILYVTPEMVCKSTLFTKAMQNLYRRGKFARLVIDEAHCVSQWGHDFRPDYKTLGQLRLQFPEVPVMALTATATQNVIVDIRHNLGMTSCQIFSQSFNRPNLYYEVQHKKSNADATEKIAKLINTKYRNVTGIVYTISRKQAETVAERLREEGIAARHYHAAVDAPEKARVLSAWQKGPVKVVVATIAFGMGIDKPDVRFVMHHGLPKSLEGYYQETGRAGRDGKPSDCILFFGKADIRVLKKLIADGEGSLEQRERQMVMLNRVTSFCDNMSDCRRTEVLRYFGEDFVPGQCQKSCDNCRSGLVFEQQDFSTYATAAIRVVQKQRRLTPNQCADILLGKQYPDKELELSDEYFGTAKGLKKHELIRVIDRLSAEKAFNEDNVVGNHGMAIQYLQIGPTARLFLTGQRKLMLTIQVSEEPKAKAKSKTTRGKAKKAARESPPVQSTYVSSPMMDRRHSRTMQWGSGDDDEDGLPTTSNGYANDGFVVSDEEMLEADDDEAFEPLPKHRPARPAARSVVGSGNNNNNNNSTLGPQITVDERLGSLSEIHQDLVNAFVLEAQKVEERIRNAKELRRPLFTERDFREMAMNWTTSLDKMSRIPGIDVQKILAAGGGGGGGGGADEDVVDLISSEMEADDDDVEDAFHNRLQGLESQQASSGQGRSSNNKSSYRGGGGRKFSGKRWQKRGGGNGSLVKKSGGGIGLMPL</sequence>
<dbReference type="PROSITE" id="PS50088">
    <property type="entry name" value="ANK_REPEAT"/>
    <property type="match status" value="7"/>
</dbReference>
<dbReference type="SUPFAM" id="SSF53474">
    <property type="entry name" value="alpha/beta-Hydrolases"/>
    <property type="match status" value="1"/>
</dbReference>
<feature type="domain" description="Helicase C-terminal" evidence="17">
    <location>
        <begin position="2317"/>
        <end position="2458"/>
    </location>
</feature>
<dbReference type="SUPFAM" id="SSF48403">
    <property type="entry name" value="Ankyrin repeat"/>
    <property type="match status" value="1"/>
</dbReference>
<evidence type="ECO:0000256" key="10">
    <source>
        <dbReference type="ARBA" id="ARBA00023242"/>
    </source>
</evidence>
<keyword evidence="10" id="KW-0539">Nucleus</keyword>
<dbReference type="InterPro" id="IPR004589">
    <property type="entry name" value="DNA_helicase_ATP-dep_RecQ"/>
</dbReference>
<dbReference type="InterPro" id="IPR036770">
    <property type="entry name" value="Ankyrin_rpt-contain_sf"/>
</dbReference>
<dbReference type="InterPro" id="IPR036388">
    <property type="entry name" value="WH-like_DNA-bd_sf"/>
</dbReference>
<feature type="domain" description="Helicase ATP-binding" evidence="16">
    <location>
        <begin position="2105"/>
        <end position="2286"/>
    </location>
</feature>
<feature type="compositionally biased region" description="Polar residues" evidence="15">
    <location>
        <begin position="2053"/>
        <end position="2068"/>
    </location>
</feature>
<comment type="subcellular location">
    <subcellularLocation>
        <location evidence="1">Nucleus</location>
    </subcellularLocation>
</comment>
<dbReference type="Gene3D" id="1.25.40.20">
    <property type="entry name" value="Ankyrin repeat-containing domain"/>
    <property type="match status" value="3"/>
</dbReference>
<keyword evidence="7" id="KW-0067">ATP-binding</keyword>
<keyword evidence="5" id="KW-0378">Hydrolase</keyword>
<feature type="region of interest" description="Disordered" evidence="15">
    <location>
        <begin position="1969"/>
        <end position="2010"/>
    </location>
</feature>
<feature type="coiled-coil region" evidence="14">
    <location>
        <begin position="1813"/>
        <end position="1840"/>
    </location>
</feature>
<feature type="compositionally biased region" description="Basic residues" evidence="15">
    <location>
        <begin position="2618"/>
        <end position="2630"/>
    </location>
</feature>
<dbReference type="Gene3D" id="3.40.50.300">
    <property type="entry name" value="P-loop containing nucleotide triphosphate hydrolases"/>
    <property type="match status" value="3"/>
</dbReference>
<dbReference type="GO" id="GO:0005737">
    <property type="term" value="C:cytoplasm"/>
    <property type="evidence" value="ECO:0007669"/>
    <property type="project" value="TreeGrafter"/>
</dbReference>
<evidence type="ECO:0000259" key="17">
    <source>
        <dbReference type="PROSITE" id="PS51194"/>
    </source>
</evidence>
<keyword evidence="14" id="KW-0175">Coiled coil</keyword>
<dbReference type="PROSITE" id="PS50297">
    <property type="entry name" value="ANK_REP_REGION"/>
    <property type="match status" value="5"/>
</dbReference>
<evidence type="ECO:0000256" key="7">
    <source>
        <dbReference type="ARBA" id="ARBA00022840"/>
    </source>
</evidence>
<feature type="repeat" description="ANK" evidence="13">
    <location>
        <begin position="1124"/>
        <end position="1156"/>
    </location>
</feature>
<dbReference type="GO" id="GO:0009378">
    <property type="term" value="F:four-way junction helicase activity"/>
    <property type="evidence" value="ECO:0007669"/>
    <property type="project" value="TreeGrafter"/>
</dbReference>
<dbReference type="InterPro" id="IPR014001">
    <property type="entry name" value="Helicase_ATP-bd"/>
</dbReference>
<dbReference type="Pfam" id="PF16124">
    <property type="entry name" value="RecQ_Zn_bind"/>
    <property type="match status" value="1"/>
</dbReference>
<feature type="compositionally biased region" description="Polar residues" evidence="15">
    <location>
        <begin position="1704"/>
        <end position="1717"/>
    </location>
</feature>
<feature type="repeat" description="ANK" evidence="13">
    <location>
        <begin position="950"/>
        <end position="982"/>
    </location>
</feature>
<dbReference type="SMART" id="SM00248">
    <property type="entry name" value="ANK"/>
    <property type="match status" value="10"/>
</dbReference>
<keyword evidence="19" id="KW-1185">Reference proteome</keyword>
<dbReference type="GO" id="GO:0006260">
    <property type="term" value="P:DNA replication"/>
    <property type="evidence" value="ECO:0007669"/>
    <property type="project" value="InterPro"/>
</dbReference>
<feature type="region of interest" description="Disordered" evidence="15">
    <location>
        <begin position="1896"/>
        <end position="1925"/>
    </location>
</feature>
<feature type="compositionally biased region" description="Pro residues" evidence="15">
    <location>
        <begin position="1977"/>
        <end position="1986"/>
    </location>
</feature>